<keyword evidence="2" id="KW-1185">Reference proteome</keyword>
<evidence type="ECO:0000313" key="1">
    <source>
        <dbReference type="EMBL" id="MBP0464190.1"/>
    </source>
</evidence>
<reference evidence="1 2" key="1">
    <citation type="submission" date="2021-03" db="EMBL/GenBank/DDBJ databases">
        <authorList>
            <person name="So Y."/>
        </authorList>
    </citation>
    <scope>NUCLEOTIDE SEQUENCE [LARGE SCALE GENOMIC DNA]</scope>
    <source>
        <strain evidence="1 2">PWR1</strain>
    </source>
</reference>
<protein>
    <submittedName>
        <fullName evidence="1">DUF883 family protein</fullName>
    </submittedName>
</protein>
<dbReference type="RefSeq" id="WP_209351569.1">
    <property type="nucleotide sequence ID" value="NZ_JAGIYZ010000008.1"/>
</dbReference>
<dbReference type="Proteomes" id="UP000680815">
    <property type="component" value="Unassembled WGS sequence"/>
</dbReference>
<organism evidence="1 2">
    <name type="scientific">Roseomonas nitratireducens</name>
    <dbReference type="NCBI Taxonomy" id="2820810"/>
    <lineage>
        <taxon>Bacteria</taxon>
        <taxon>Pseudomonadati</taxon>
        <taxon>Pseudomonadota</taxon>
        <taxon>Alphaproteobacteria</taxon>
        <taxon>Acetobacterales</taxon>
        <taxon>Roseomonadaceae</taxon>
        <taxon>Roseomonas</taxon>
    </lineage>
</organism>
<gene>
    <name evidence="1" type="ORF">J5Y09_09725</name>
</gene>
<dbReference type="EMBL" id="JAGIYZ010000008">
    <property type="protein sequence ID" value="MBP0464190.1"/>
    <property type="molecule type" value="Genomic_DNA"/>
</dbReference>
<comment type="caution">
    <text evidence="1">The sequence shown here is derived from an EMBL/GenBank/DDBJ whole genome shotgun (WGS) entry which is preliminary data.</text>
</comment>
<accession>A0ABS4AS61</accession>
<evidence type="ECO:0000313" key="2">
    <source>
        <dbReference type="Proteomes" id="UP000680815"/>
    </source>
</evidence>
<proteinExistence type="predicted"/>
<name>A0ABS4AS61_9PROT</name>
<sequence>MTKLPEAPSADVAADLAALRQDVARLADSMTALMQGQAQGAAQRVSDIVDDAKAKVTSTAADVKSRVNAAGGEIEASIERNPLTAMLISFGVGMALGMMSRSRH</sequence>
<dbReference type="Gene3D" id="1.20.120.20">
    <property type="entry name" value="Apolipoprotein"/>
    <property type="match status" value="1"/>
</dbReference>